<evidence type="ECO:0000313" key="2">
    <source>
        <dbReference type="EMBL" id="KEH17476.1"/>
    </source>
</evidence>
<name>A0A072TJY5_MEDTR</name>
<dbReference type="PANTHER" id="PTHR10792">
    <property type="entry name" value="60S RIBOSOMAL PROTEIN L24"/>
    <property type="match status" value="1"/>
</dbReference>
<dbReference type="GO" id="GO:0005730">
    <property type="term" value="C:nucleolus"/>
    <property type="evidence" value="ECO:0000318"/>
    <property type="project" value="GO_Central"/>
</dbReference>
<sequence>MFLDASAGGSLRIKTDHEVQTLIENMASNEYRAEAKNIERGVFGVSDTTSILANQAAMNKQIETLTKAIHAYQLSNKQQAAAIRCDLCGEGHPNDEELGTVVGKIISGKTLRSMKLIKNLITSEEDLTVETVQSDLMTDFPSISKEDNPEVLYQFIKAHFNETGQIISLASIPEKIGGAPLKVKGKRSSKAEKETAPAPKPKRAKTVKAEGSTVSASDEVIQKKRNKEPEVQDAAREAALHEEVARREAAIREEAIRRKRAKGERSVQERIKEAPEQSKREEEELSLKKAKKPV</sequence>
<evidence type="ECO:0000313" key="4">
    <source>
        <dbReference type="Proteomes" id="UP000002051"/>
    </source>
</evidence>
<accession>A0A072TJY5</accession>
<proteinExistence type="predicted"/>
<dbReference type="EnsemblPlants" id="KEH17476">
    <property type="protein sequence ID" value="KEH17476"/>
    <property type="gene ID" value="MTR_0012s0070"/>
</dbReference>
<dbReference type="InterPro" id="IPR056366">
    <property type="entry name" value="Ribosomal_eL24"/>
</dbReference>
<evidence type="ECO:0000256" key="1">
    <source>
        <dbReference type="SAM" id="MobiDB-lite"/>
    </source>
</evidence>
<organism evidence="2 4">
    <name type="scientific">Medicago truncatula</name>
    <name type="common">Barrel medic</name>
    <name type="synonym">Medicago tribuloides</name>
    <dbReference type="NCBI Taxonomy" id="3880"/>
    <lineage>
        <taxon>Eukaryota</taxon>
        <taxon>Viridiplantae</taxon>
        <taxon>Streptophyta</taxon>
        <taxon>Embryophyta</taxon>
        <taxon>Tracheophyta</taxon>
        <taxon>Spermatophyta</taxon>
        <taxon>Magnoliopsida</taxon>
        <taxon>eudicotyledons</taxon>
        <taxon>Gunneridae</taxon>
        <taxon>Pentapetalae</taxon>
        <taxon>rosids</taxon>
        <taxon>fabids</taxon>
        <taxon>Fabales</taxon>
        <taxon>Fabaceae</taxon>
        <taxon>Papilionoideae</taxon>
        <taxon>50 kb inversion clade</taxon>
        <taxon>NPAAA clade</taxon>
        <taxon>Hologalegina</taxon>
        <taxon>IRL clade</taxon>
        <taxon>Trifolieae</taxon>
        <taxon>Medicago</taxon>
    </lineage>
</organism>
<dbReference type="PANTHER" id="PTHR10792:SF8">
    <property type="entry name" value="RIBOSOME BIOGENESIS PROTEIN RLP24-RELATED"/>
    <property type="match status" value="1"/>
</dbReference>
<feature type="region of interest" description="Disordered" evidence="1">
    <location>
        <begin position="179"/>
        <end position="240"/>
    </location>
</feature>
<reference evidence="2 4" key="2">
    <citation type="journal article" date="2014" name="BMC Genomics">
        <title>An improved genome release (version Mt4.0) for the model legume Medicago truncatula.</title>
        <authorList>
            <person name="Tang H."/>
            <person name="Krishnakumar V."/>
            <person name="Bidwell S."/>
            <person name="Rosen B."/>
            <person name="Chan A."/>
            <person name="Zhou S."/>
            <person name="Gentzbittel L."/>
            <person name="Childs K.L."/>
            <person name="Yandell M."/>
            <person name="Gundlach H."/>
            <person name="Mayer K.F."/>
            <person name="Schwartz D.C."/>
            <person name="Town C.D."/>
        </authorList>
    </citation>
    <scope>GENOME REANNOTATION</scope>
    <source>
        <strain evidence="2">A17</strain>
        <strain evidence="3 4">cv. Jemalong A17</strain>
    </source>
</reference>
<feature type="region of interest" description="Disordered" evidence="1">
    <location>
        <begin position="256"/>
        <end position="294"/>
    </location>
</feature>
<evidence type="ECO:0000313" key="3">
    <source>
        <dbReference type="EnsemblPlants" id="KEH17476"/>
    </source>
</evidence>
<dbReference type="EMBL" id="KL402737">
    <property type="protein sequence ID" value="KEH17476.1"/>
    <property type="molecule type" value="Genomic_DNA"/>
</dbReference>
<keyword evidence="4" id="KW-1185">Reference proteome</keyword>
<feature type="compositionally biased region" description="Basic and acidic residues" evidence="1">
    <location>
        <begin position="227"/>
        <end position="240"/>
    </location>
</feature>
<gene>
    <name evidence="2" type="ORF">MTR_0012s0070</name>
</gene>
<dbReference type="GO" id="GO:0003735">
    <property type="term" value="F:structural constituent of ribosome"/>
    <property type="evidence" value="ECO:0007669"/>
    <property type="project" value="InterPro"/>
</dbReference>
<dbReference type="Proteomes" id="UP000002051">
    <property type="component" value="Unassembled WGS sequence"/>
</dbReference>
<reference evidence="2 4" key="1">
    <citation type="journal article" date="2011" name="Nature">
        <title>The Medicago genome provides insight into the evolution of rhizobial symbioses.</title>
        <authorList>
            <person name="Young N.D."/>
            <person name="Debelle F."/>
            <person name="Oldroyd G.E."/>
            <person name="Geurts R."/>
            <person name="Cannon S.B."/>
            <person name="Udvardi M.K."/>
            <person name="Benedito V.A."/>
            <person name="Mayer K.F."/>
            <person name="Gouzy J."/>
            <person name="Schoof H."/>
            <person name="Van de Peer Y."/>
            <person name="Proost S."/>
            <person name="Cook D.R."/>
            <person name="Meyers B.C."/>
            <person name="Spannagl M."/>
            <person name="Cheung F."/>
            <person name="De Mita S."/>
            <person name="Krishnakumar V."/>
            <person name="Gundlach H."/>
            <person name="Zhou S."/>
            <person name="Mudge J."/>
            <person name="Bharti A.K."/>
            <person name="Murray J.D."/>
            <person name="Naoumkina M.A."/>
            <person name="Rosen B."/>
            <person name="Silverstein K.A."/>
            <person name="Tang H."/>
            <person name="Rombauts S."/>
            <person name="Zhao P.X."/>
            <person name="Zhou P."/>
            <person name="Barbe V."/>
            <person name="Bardou P."/>
            <person name="Bechner M."/>
            <person name="Bellec A."/>
            <person name="Berger A."/>
            <person name="Berges H."/>
            <person name="Bidwell S."/>
            <person name="Bisseling T."/>
            <person name="Choisne N."/>
            <person name="Couloux A."/>
            <person name="Denny R."/>
            <person name="Deshpande S."/>
            <person name="Dai X."/>
            <person name="Doyle J.J."/>
            <person name="Dudez A.M."/>
            <person name="Farmer A.D."/>
            <person name="Fouteau S."/>
            <person name="Franken C."/>
            <person name="Gibelin C."/>
            <person name="Gish J."/>
            <person name="Goldstein S."/>
            <person name="Gonzalez A.J."/>
            <person name="Green P.J."/>
            <person name="Hallab A."/>
            <person name="Hartog M."/>
            <person name="Hua A."/>
            <person name="Humphray S.J."/>
            <person name="Jeong D.H."/>
            <person name="Jing Y."/>
            <person name="Jocker A."/>
            <person name="Kenton S.M."/>
            <person name="Kim D.J."/>
            <person name="Klee K."/>
            <person name="Lai H."/>
            <person name="Lang C."/>
            <person name="Lin S."/>
            <person name="Macmil S.L."/>
            <person name="Magdelenat G."/>
            <person name="Matthews L."/>
            <person name="McCorrison J."/>
            <person name="Monaghan E.L."/>
            <person name="Mun J.H."/>
            <person name="Najar F.Z."/>
            <person name="Nicholson C."/>
            <person name="Noirot C."/>
            <person name="O'Bleness M."/>
            <person name="Paule C.R."/>
            <person name="Poulain J."/>
            <person name="Prion F."/>
            <person name="Qin B."/>
            <person name="Qu C."/>
            <person name="Retzel E.F."/>
            <person name="Riddle C."/>
            <person name="Sallet E."/>
            <person name="Samain S."/>
            <person name="Samson N."/>
            <person name="Sanders I."/>
            <person name="Saurat O."/>
            <person name="Scarpelli C."/>
            <person name="Schiex T."/>
            <person name="Segurens B."/>
            <person name="Severin A.J."/>
            <person name="Sherrier D.J."/>
            <person name="Shi R."/>
            <person name="Sims S."/>
            <person name="Singer S.R."/>
            <person name="Sinharoy S."/>
            <person name="Sterck L."/>
            <person name="Viollet A."/>
            <person name="Wang B.B."/>
            <person name="Wang K."/>
            <person name="Wang M."/>
            <person name="Wang X."/>
            <person name="Warfsmann J."/>
            <person name="Weissenbach J."/>
            <person name="White D.D."/>
            <person name="White J.D."/>
            <person name="Wiley G.B."/>
            <person name="Wincker P."/>
            <person name="Xing Y."/>
            <person name="Yang L."/>
            <person name="Yao Z."/>
            <person name="Ying F."/>
            <person name="Zhai J."/>
            <person name="Zhou L."/>
            <person name="Zuber A."/>
            <person name="Denarie J."/>
            <person name="Dixon R.A."/>
            <person name="May G.D."/>
            <person name="Schwartz D.C."/>
            <person name="Rogers J."/>
            <person name="Quetier F."/>
            <person name="Town C.D."/>
            <person name="Roe B.A."/>
        </authorList>
    </citation>
    <scope>NUCLEOTIDE SEQUENCE [LARGE SCALE GENOMIC DNA]</scope>
    <source>
        <strain evidence="2">A17</strain>
        <strain evidence="3 4">cv. Jemalong A17</strain>
    </source>
</reference>
<protein>
    <submittedName>
        <fullName evidence="2 3">Uncharacterized protein</fullName>
    </submittedName>
</protein>
<dbReference type="Gene3D" id="6.10.250.1270">
    <property type="match status" value="1"/>
</dbReference>
<reference evidence="3" key="3">
    <citation type="submission" date="2015-06" db="UniProtKB">
        <authorList>
            <consortium name="EnsemblPlants"/>
        </authorList>
    </citation>
    <scope>IDENTIFICATION</scope>
    <source>
        <strain evidence="3">cv. Jemalong A17</strain>
    </source>
</reference>
<dbReference type="HOGENOM" id="CLU_947877_0_0_1"/>
<dbReference type="GO" id="GO:0042273">
    <property type="term" value="P:ribosomal large subunit biogenesis"/>
    <property type="evidence" value="ECO:0000318"/>
    <property type="project" value="GO_Central"/>
</dbReference>
<feature type="compositionally biased region" description="Basic and acidic residues" evidence="1">
    <location>
        <begin position="263"/>
        <end position="287"/>
    </location>
</feature>
<dbReference type="AlphaFoldDB" id="A0A072TJY5"/>